<dbReference type="Gene3D" id="2.100.10.30">
    <property type="entry name" value="Jacalin-like lectin domain"/>
    <property type="match status" value="1"/>
</dbReference>
<proteinExistence type="predicted"/>
<gene>
    <name evidence="1" type="ORF">BD410DRAFT_307736</name>
</gene>
<reference evidence="1 2" key="1">
    <citation type="submission" date="2018-06" db="EMBL/GenBank/DDBJ databases">
        <title>A transcriptomic atlas of mushroom development highlights an independent origin of complex multicellularity.</title>
        <authorList>
            <consortium name="DOE Joint Genome Institute"/>
            <person name="Krizsan K."/>
            <person name="Almasi E."/>
            <person name="Merenyi Z."/>
            <person name="Sahu N."/>
            <person name="Viragh M."/>
            <person name="Koszo T."/>
            <person name="Mondo S."/>
            <person name="Kiss B."/>
            <person name="Balint B."/>
            <person name="Kues U."/>
            <person name="Barry K."/>
            <person name="Hegedus J.C."/>
            <person name="Henrissat B."/>
            <person name="Johnson J."/>
            <person name="Lipzen A."/>
            <person name="Ohm R."/>
            <person name="Nagy I."/>
            <person name="Pangilinan J."/>
            <person name="Yan J."/>
            <person name="Xiong Y."/>
            <person name="Grigoriev I.V."/>
            <person name="Hibbett D.S."/>
            <person name="Nagy L.G."/>
        </authorList>
    </citation>
    <scope>NUCLEOTIDE SEQUENCE [LARGE SCALE GENOMIC DNA]</scope>
    <source>
        <strain evidence="1 2">SZMC22713</strain>
    </source>
</reference>
<evidence type="ECO:0000313" key="2">
    <source>
        <dbReference type="Proteomes" id="UP000294933"/>
    </source>
</evidence>
<name>A0A4Y7Q0K6_9AGAM</name>
<protein>
    <recommendedName>
        <fullName evidence="3">Jacalin-type lectin domain-containing protein</fullName>
    </recommendedName>
</protein>
<sequence length="98" mass="11027">MQSHMIDFSDGEVLVEVNGFVKGVIFEMSFVILNTRTNAKRVDGPFGNGHAVDWLPKDCIGNRFIFRMDGRHIIAFGGRYDPVNPCRLTGLTFIHCPL</sequence>
<accession>A0A4Y7Q0K6</accession>
<dbReference type="VEuPathDB" id="FungiDB:BD410DRAFT_307736"/>
<dbReference type="InterPro" id="IPR036404">
    <property type="entry name" value="Jacalin-like_lectin_dom_sf"/>
</dbReference>
<dbReference type="AlphaFoldDB" id="A0A4Y7Q0K6"/>
<keyword evidence="2" id="KW-1185">Reference proteome</keyword>
<dbReference type="SUPFAM" id="SSF51101">
    <property type="entry name" value="Mannose-binding lectins"/>
    <property type="match status" value="1"/>
</dbReference>
<evidence type="ECO:0008006" key="3">
    <source>
        <dbReference type="Google" id="ProtNLM"/>
    </source>
</evidence>
<evidence type="ECO:0000313" key="1">
    <source>
        <dbReference type="EMBL" id="TDL21193.1"/>
    </source>
</evidence>
<dbReference type="EMBL" id="ML170182">
    <property type="protein sequence ID" value="TDL21193.1"/>
    <property type="molecule type" value="Genomic_DNA"/>
</dbReference>
<organism evidence="1 2">
    <name type="scientific">Rickenella mellea</name>
    <dbReference type="NCBI Taxonomy" id="50990"/>
    <lineage>
        <taxon>Eukaryota</taxon>
        <taxon>Fungi</taxon>
        <taxon>Dikarya</taxon>
        <taxon>Basidiomycota</taxon>
        <taxon>Agaricomycotina</taxon>
        <taxon>Agaricomycetes</taxon>
        <taxon>Hymenochaetales</taxon>
        <taxon>Rickenellaceae</taxon>
        <taxon>Rickenella</taxon>
    </lineage>
</organism>
<dbReference type="Proteomes" id="UP000294933">
    <property type="component" value="Unassembled WGS sequence"/>
</dbReference>